<keyword evidence="7" id="KW-0275">Fatty acid biosynthesis</keyword>
<dbReference type="SUPFAM" id="SSF51735">
    <property type="entry name" value="NAD(P)-binding Rossmann-fold domains"/>
    <property type="match status" value="1"/>
</dbReference>
<keyword evidence="4" id="KW-0521">NADP</keyword>
<name>A0A443S4L2_9ACAR</name>
<keyword evidence="8" id="KW-0511">Multifunctional enzyme</keyword>
<evidence type="ECO:0000256" key="3">
    <source>
        <dbReference type="ARBA" id="ARBA00022832"/>
    </source>
</evidence>
<proteinExistence type="predicted"/>
<dbReference type="SUPFAM" id="SSF52151">
    <property type="entry name" value="FabD/lysophospholipase-like"/>
    <property type="match status" value="1"/>
</dbReference>
<dbReference type="SUPFAM" id="SSF55048">
    <property type="entry name" value="Probable ACP-binding domain of malonyl-CoA ACP transacylase"/>
    <property type="match status" value="1"/>
</dbReference>
<evidence type="ECO:0000256" key="6">
    <source>
        <dbReference type="ARBA" id="ARBA00023098"/>
    </source>
</evidence>
<evidence type="ECO:0000313" key="12">
    <source>
        <dbReference type="Proteomes" id="UP000288716"/>
    </source>
</evidence>
<feature type="domain" description="Enoyl reductase (ER)" evidence="10">
    <location>
        <begin position="599"/>
        <end position="869"/>
    </location>
</feature>
<dbReference type="CDD" id="cd05195">
    <property type="entry name" value="enoyl_red"/>
    <property type="match status" value="1"/>
</dbReference>
<evidence type="ECO:0000313" key="11">
    <source>
        <dbReference type="EMBL" id="RWS22488.1"/>
    </source>
</evidence>
<evidence type="ECO:0000256" key="8">
    <source>
        <dbReference type="ARBA" id="ARBA00023268"/>
    </source>
</evidence>
<evidence type="ECO:0000256" key="1">
    <source>
        <dbReference type="ARBA" id="ARBA00022450"/>
    </source>
</evidence>
<dbReference type="EMBL" id="NCKV01008656">
    <property type="protein sequence ID" value="RWS22488.1"/>
    <property type="molecule type" value="Genomic_DNA"/>
</dbReference>
<dbReference type="PANTHER" id="PTHR43775:SF7">
    <property type="entry name" value="FATTY ACID SYNTHASE"/>
    <property type="match status" value="1"/>
</dbReference>
<dbReference type="InterPro" id="IPR020843">
    <property type="entry name" value="ER"/>
</dbReference>
<dbReference type="Pfam" id="PF00698">
    <property type="entry name" value="Acyl_transf_1"/>
    <property type="match status" value="1"/>
</dbReference>
<dbReference type="GO" id="GO:0016491">
    <property type="term" value="F:oxidoreductase activity"/>
    <property type="evidence" value="ECO:0007669"/>
    <property type="project" value="UniProtKB-KW"/>
</dbReference>
<dbReference type="PANTHER" id="PTHR43775">
    <property type="entry name" value="FATTY ACID SYNTHASE"/>
    <property type="match status" value="1"/>
</dbReference>
<dbReference type="Gene3D" id="3.40.366.10">
    <property type="entry name" value="Malonyl-Coenzyme A Acyl Carrier Protein, domain 2"/>
    <property type="match status" value="1"/>
</dbReference>
<dbReference type="InterPro" id="IPR014043">
    <property type="entry name" value="Acyl_transferase_dom"/>
</dbReference>
<evidence type="ECO:0000256" key="2">
    <source>
        <dbReference type="ARBA" id="ARBA00022516"/>
    </source>
</evidence>
<dbReference type="VEuPathDB" id="VectorBase:LDEU009552"/>
<dbReference type="InterPro" id="IPR036291">
    <property type="entry name" value="NAD(P)-bd_dom_sf"/>
</dbReference>
<protein>
    <submittedName>
        <fullName evidence="11">Fatty acid synthase-like protein</fullName>
    </submittedName>
</protein>
<keyword evidence="1" id="KW-0596">Phosphopantetheine</keyword>
<keyword evidence="5" id="KW-0560">Oxidoreductase</keyword>
<reference evidence="11 12" key="1">
    <citation type="journal article" date="2018" name="Gigascience">
        <title>Genomes of trombidid mites reveal novel predicted allergens and laterally-transferred genes associated with secondary metabolism.</title>
        <authorList>
            <person name="Dong X."/>
            <person name="Chaisiri K."/>
            <person name="Xia D."/>
            <person name="Armstrong S.D."/>
            <person name="Fang Y."/>
            <person name="Donnelly M.J."/>
            <person name="Kadowaki T."/>
            <person name="McGarry J.W."/>
            <person name="Darby A.C."/>
            <person name="Makepeace B.L."/>
        </authorList>
    </citation>
    <scope>NUCLEOTIDE SEQUENCE [LARGE SCALE GENOMIC DNA]</scope>
    <source>
        <strain evidence="11">UoL-UT</strain>
    </source>
</reference>
<dbReference type="InterPro" id="IPR050091">
    <property type="entry name" value="PKS_NRPS_Biosynth_Enz"/>
</dbReference>
<dbReference type="Proteomes" id="UP000288716">
    <property type="component" value="Unassembled WGS sequence"/>
</dbReference>
<evidence type="ECO:0000256" key="5">
    <source>
        <dbReference type="ARBA" id="ARBA00023002"/>
    </source>
</evidence>
<comment type="caution">
    <text evidence="11">The sequence shown here is derived from an EMBL/GenBank/DDBJ whole genome shotgun (WGS) entry which is preliminary data.</text>
</comment>
<dbReference type="InterPro" id="IPR016036">
    <property type="entry name" value="Malonyl_transacylase_ACP-bd"/>
</dbReference>
<dbReference type="InterPro" id="IPR042104">
    <property type="entry name" value="PKS_dehydratase_sf"/>
</dbReference>
<evidence type="ECO:0000256" key="4">
    <source>
        <dbReference type="ARBA" id="ARBA00022857"/>
    </source>
</evidence>
<dbReference type="InterPro" id="IPR016035">
    <property type="entry name" value="Acyl_Trfase/lysoPLipase"/>
</dbReference>
<organism evidence="11 12">
    <name type="scientific">Leptotrombidium deliense</name>
    <dbReference type="NCBI Taxonomy" id="299467"/>
    <lineage>
        <taxon>Eukaryota</taxon>
        <taxon>Metazoa</taxon>
        <taxon>Ecdysozoa</taxon>
        <taxon>Arthropoda</taxon>
        <taxon>Chelicerata</taxon>
        <taxon>Arachnida</taxon>
        <taxon>Acari</taxon>
        <taxon>Acariformes</taxon>
        <taxon>Trombidiformes</taxon>
        <taxon>Prostigmata</taxon>
        <taxon>Anystina</taxon>
        <taxon>Parasitengona</taxon>
        <taxon>Trombiculoidea</taxon>
        <taxon>Trombiculidae</taxon>
        <taxon>Leptotrombidium</taxon>
    </lineage>
</organism>
<keyword evidence="6" id="KW-0443">Lipid metabolism</keyword>
<dbReference type="Gene3D" id="3.90.180.10">
    <property type="entry name" value="Medium-chain alcohol dehydrogenases, catalytic domain"/>
    <property type="match status" value="1"/>
</dbReference>
<sequence length="882" mass="101045">AESIRKSAEIVESQLNIDLLDIMTNENCDVDIDNSIISLIPIAAFQIAMIDLFVELGIEADGYLGHSFGEFACGYLDGALTQEQYISAAIAVYKCTTYKGVSNGFMAVTDLSVEQLNESNFEDVYLACDNSKQSITVAGNKESIAQLIKKLNEENRFVRLVKTGGIAFHCPLAQMFFDSLCEQFSKIMSNTHKMSEKWISTAIKNFDKNQIHEELVSTYYCRCVSQPVYFKDAVNMIPEDAVVVEISARKFLASILTRSLPSNVTVLNIYNEPATEHGKIVDRLLDLFGTIYENGFNVNIENLYPKPKHPFDCEVRSISSLIRLDHSKSRLVRQYPDFFNTNSSDDIEIDFKDEKWSFLLSHKIGEHVVMPTSLYIFLMSEYFSKLFECNFKEVAFVFENITFHRNLIITEMKRITFRITFIETNGRTKVALEHDQNLIVTCFIHTVEEIDYLIDEKYKTISQQKLDISEVYERLASKGYRFGENFQQIVEISNDFRNAQVKWMQNFVTFIESIFQVMLLSQQNGTLLTVKNIECLKMDTKQLQESCLMHIHYDKYTKDIFACSQTDNVCLSIRNIHFESFGTKETLQSSNINRQVISKLPENEHYYVDYICLESKTLKDHNLIGVSGKCDGSKFVALIDSAENSEKFTIDAQLKWDIPEDWSLSEAAALPNAYCIAFYSLVIRGQLRRTENVFILNAFSPIGIAVITVCFTLDCNVFASVESDQQKEELISMFPQCVRENIYLSMNCETEQRVMRSTNGNGFDLMFSSTLDDSIEQHVNLIALNGRYLQLISSETHINSSLGLQIFLKNITFHGISISTLFFQNMNRNDSNLQLKQELHQFIDEGIKTGVIRPFPPSLFCTLHFTDVLHACHSKKKNFQFQ</sequence>
<dbReference type="SMART" id="SM00827">
    <property type="entry name" value="PKS_AT"/>
    <property type="match status" value="1"/>
</dbReference>
<evidence type="ECO:0000259" key="9">
    <source>
        <dbReference type="SMART" id="SM00827"/>
    </source>
</evidence>
<dbReference type="Gene3D" id="3.30.70.3290">
    <property type="match status" value="1"/>
</dbReference>
<dbReference type="Gene3D" id="3.10.129.110">
    <property type="entry name" value="Polyketide synthase dehydratase"/>
    <property type="match status" value="1"/>
</dbReference>
<feature type="domain" description="Malonyl-CoA:ACP transacylase (MAT)" evidence="9">
    <location>
        <begin position="1"/>
        <end position="269"/>
    </location>
</feature>
<dbReference type="OrthoDB" id="6510016at2759"/>
<accession>A0A443S4L2</accession>
<dbReference type="GO" id="GO:0004312">
    <property type="term" value="F:fatty acid synthase activity"/>
    <property type="evidence" value="ECO:0007669"/>
    <property type="project" value="TreeGrafter"/>
</dbReference>
<feature type="non-terminal residue" evidence="11">
    <location>
        <position position="1"/>
    </location>
</feature>
<dbReference type="UniPathway" id="UPA00094"/>
<keyword evidence="2" id="KW-0444">Lipid biosynthesis</keyword>
<dbReference type="InterPro" id="IPR001227">
    <property type="entry name" value="Ac_transferase_dom_sf"/>
</dbReference>
<keyword evidence="3" id="KW-0276">Fatty acid metabolism</keyword>
<evidence type="ECO:0000256" key="7">
    <source>
        <dbReference type="ARBA" id="ARBA00023160"/>
    </source>
</evidence>
<dbReference type="SMART" id="SM00829">
    <property type="entry name" value="PKS_ER"/>
    <property type="match status" value="1"/>
</dbReference>
<dbReference type="GO" id="GO:0006633">
    <property type="term" value="P:fatty acid biosynthetic process"/>
    <property type="evidence" value="ECO:0007669"/>
    <property type="project" value="UniProtKB-UniPathway"/>
</dbReference>
<gene>
    <name evidence="11" type="ORF">B4U80_01471</name>
</gene>
<dbReference type="STRING" id="299467.A0A443S4L2"/>
<evidence type="ECO:0000259" key="10">
    <source>
        <dbReference type="SMART" id="SM00829"/>
    </source>
</evidence>
<dbReference type="AlphaFoldDB" id="A0A443S4L2"/>
<keyword evidence="12" id="KW-1185">Reference proteome</keyword>